<dbReference type="Pfam" id="PF00781">
    <property type="entry name" value="DAGK_cat"/>
    <property type="match status" value="1"/>
</dbReference>
<dbReference type="NCBIfam" id="TIGR00147">
    <property type="entry name" value="YegS/Rv2252/BmrU family lipid kinase"/>
    <property type="match status" value="1"/>
</dbReference>
<evidence type="ECO:0000256" key="7">
    <source>
        <dbReference type="ARBA" id="ARBA00022777"/>
    </source>
</evidence>
<evidence type="ECO:0000256" key="3">
    <source>
        <dbReference type="ARBA" id="ARBA00022516"/>
    </source>
</evidence>
<dbReference type="GO" id="GO:0008654">
    <property type="term" value="P:phospholipid biosynthetic process"/>
    <property type="evidence" value="ECO:0007669"/>
    <property type="project" value="UniProtKB-KW"/>
</dbReference>
<dbReference type="PROSITE" id="PS50146">
    <property type="entry name" value="DAGK"/>
    <property type="match status" value="1"/>
</dbReference>
<dbReference type="InterPro" id="IPR045540">
    <property type="entry name" value="YegS/DAGK_C"/>
</dbReference>
<feature type="domain" description="DAGKc" evidence="13">
    <location>
        <begin position="1"/>
        <end position="134"/>
    </location>
</feature>
<keyword evidence="5" id="KW-0479">Metal-binding</keyword>
<dbReference type="InterPro" id="IPR001206">
    <property type="entry name" value="Diacylglycerol_kinase_cat_dom"/>
</dbReference>
<evidence type="ECO:0000256" key="11">
    <source>
        <dbReference type="ARBA" id="ARBA00023209"/>
    </source>
</evidence>
<dbReference type="PANTHER" id="PTHR12358">
    <property type="entry name" value="SPHINGOSINE KINASE"/>
    <property type="match status" value="1"/>
</dbReference>
<organism evidence="14 15">
    <name type="scientific">Desulfonispora thiosulfatigenes DSM 11270</name>
    <dbReference type="NCBI Taxonomy" id="656914"/>
    <lineage>
        <taxon>Bacteria</taxon>
        <taxon>Bacillati</taxon>
        <taxon>Bacillota</taxon>
        <taxon>Clostridia</taxon>
        <taxon>Eubacteriales</taxon>
        <taxon>Peptococcaceae</taxon>
        <taxon>Desulfonispora</taxon>
    </lineage>
</organism>
<protein>
    <submittedName>
        <fullName evidence="14">Diacylglycerol kinase (ATP)</fullName>
    </submittedName>
</protein>
<evidence type="ECO:0000256" key="2">
    <source>
        <dbReference type="ARBA" id="ARBA00005983"/>
    </source>
</evidence>
<keyword evidence="9" id="KW-0460">Magnesium</keyword>
<keyword evidence="10" id="KW-0443">Lipid metabolism</keyword>
<dbReference type="GO" id="GO:0005886">
    <property type="term" value="C:plasma membrane"/>
    <property type="evidence" value="ECO:0007669"/>
    <property type="project" value="TreeGrafter"/>
</dbReference>
<dbReference type="PANTHER" id="PTHR12358:SF106">
    <property type="entry name" value="LIPID KINASE YEGS"/>
    <property type="match status" value="1"/>
</dbReference>
<evidence type="ECO:0000313" key="15">
    <source>
        <dbReference type="Proteomes" id="UP000192731"/>
    </source>
</evidence>
<dbReference type="InterPro" id="IPR017438">
    <property type="entry name" value="ATP-NAD_kinase_N"/>
</dbReference>
<dbReference type="Gene3D" id="3.40.50.10330">
    <property type="entry name" value="Probable inorganic polyphosphate/atp-NAD kinase, domain 1"/>
    <property type="match status" value="1"/>
</dbReference>
<reference evidence="14 15" key="1">
    <citation type="submission" date="2017-04" db="EMBL/GenBank/DDBJ databases">
        <authorList>
            <person name="Afonso C.L."/>
            <person name="Miller P.J."/>
            <person name="Scott M.A."/>
            <person name="Spackman E."/>
            <person name="Goraichik I."/>
            <person name="Dimitrov K.M."/>
            <person name="Suarez D.L."/>
            <person name="Swayne D.E."/>
        </authorList>
    </citation>
    <scope>NUCLEOTIDE SEQUENCE [LARGE SCALE GENOMIC DNA]</scope>
    <source>
        <strain evidence="14 15">DSM 11270</strain>
    </source>
</reference>
<dbReference type="EMBL" id="FWWT01000006">
    <property type="protein sequence ID" value="SMB81114.1"/>
    <property type="molecule type" value="Genomic_DNA"/>
</dbReference>
<dbReference type="InterPro" id="IPR005218">
    <property type="entry name" value="Diacylglycerol/lipid_kinase"/>
</dbReference>
<keyword evidence="7 14" id="KW-0418">Kinase</keyword>
<gene>
    <name evidence="14" type="ORF">SAMN00017405_2038</name>
</gene>
<dbReference type="STRING" id="656914.SAMN00017405_2038"/>
<dbReference type="GO" id="GO:0046872">
    <property type="term" value="F:metal ion binding"/>
    <property type="evidence" value="ECO:0007669"/>
    <property type="project" value="UniProtKB-KW"/>
</dbReference>
<keyword evidence="4" id="KW-0808">Transferase</keyword>
<evidence type="ECO:0000256" key="4">
    <source>
        <dbReference type="ARBA" id="ARBA00022679"/>
    </source>
</evidence>
<dbReference type="InterPro" id="IPR050187">
    <property type="entry name" value="Lipid_Phosphate_FormReg"/>
</dbReference>
<dbReference type="GO" id="GO:0005524">
    <property type="term" value="F:ATP binding"/>
    <property type="evidence" value="ECO:0007669"/>
    <property type="project" value="UniProtKB-KW"/>
</dbReference>
<dbReference type="GO" id="GO:0004143">
    <property type="term" value="F:ATP-dependent diacylglycerol kinase activity"/>
    <property type="evidence" value="ECO:0007669"/>
    <property type="project" value="TreeGrafter"/>
</dbReference>
<keyword evidence="6" id="KW-0547">Nucleotide-binding</keyword>
<comment type="similarity">
    <text evidence="2">Belongs to the diacylglycerol/lipid kinase family.</text>
</comment>
<dbReference type="RefSeq" id="WP_084052068.1">
    <property type="nucleotide sequence ID" value="NZ_FWWT01000006.1"/>
</dbReference>
<dbReference type="Proteomes" id="UP000192731">
    <property type="component" value="Unassembled WGS sequence"/>
</dbReference>
<keyword evidence="11" id="KW-0594">Phospholipid biosynthesis</keyword>
<evidence type="ECO:0000256" key="12">
    <source>
        <dbReference type="ARBA" id="ARBA00023264"/>
    </source>
</evidence>
<evidence type="ECO:0000256" key="8">
    <source>
        <dbReference type="ARBA" id="ARBA00022840"/>
    </source>
</evidence>
<dbReference type="Gene3D" id="2.60.200.40">
    <property type="match status" value="1"/>
</dbReference>
<keyword evidence="12" id="KW-1208">Phospholipid metabolism</keyword>
<evidence type="ECO:0000256" key="9">
    <source>
        <dbReference type="ARBA" id="ARBA00022842"/>
    </source>
</evidence>
<dbReference type="SMART" id="SM00046">
    <property type="entry name" value="DAGKc"/>
    <property type="match status" value="1"/>
</dbReference>
<keyword evidence="3" id="KW-0444">Lipid biosynthesis</keyword>
<keyword evidence="8" id="KW-0067">ATP-binding</keyword>
<comment type="cofactor">
    <cofactor evidence="1">
        <name>Mg(2+)</name>
        <dbReference type="ChEBI" id="CHEBI:18420"/>
    </cofactor>
</comment>
<sequence>MRKVKIIENPSSGKNLVPYFQKRINLVINILIDRGYVIHKFQTKKKDDAYYETVKACNEKWDAIIVSGGDGTVNEVCTGIAKSIRKIPVGILAEGTVNDFATIMNLPKDPKEFCDMIDNWNTQKVDLGKVNDKCFMNVVASGFLSNVAHITPIEYKSIFGRVAYVAEGIKQFPKQVFKKMQVKITSEEYCSKEQEEIMLFLLSNTSSIGGFKNAIPTADATDGYLDCMIVKSLQSSQEFLDVFWKIISGKHTQSANVIHFKTKKVVVEIYNEEIFDIDVDGEYAGQFPATFEILPNAFEIFIK</sequence>
<dbReference type="Pfam" id="PF19279">
    <property type="entry name" value="YegS_C"/>
    <property type="match status" value="1"/>
</dbReference>
<dbReference type="AlphaFoldDB" id="A0A1W1UK41"/>
<dbReference type="OrthoDB" id="142078at2"/>
<keyword evidence="15" id="KW-1185">Reference proteome</keyword>
<evidence type="ECO:0000313" key="14">
    <source>
        <dbReference type="EMBL" id="SMB81114.1"/>
    </source>
</evidence>
<proteinExistence type="inferred from homology"/>
<dbReference type="SUPFAM" id="SSF111331">
    <property type="entry name" value="NAD kinase/diacylglycerol kinase-like"/>
    <property type="match status" value="1"/>
</dbReference>
<evidence type="ECO:0000256" key="1">
    <source>
        <dbReference type="ARBA" id="ARBA00001946"/>
    </source>
</evidence>
<evidence type="ECO:0000256" key="6">
    <source>
        <dbReference type="ARBA" id="ARBA00022741"/>
    </source>
</evidence>
<dbReference type="InterPro" id="IPR016064">
    <property type="entry name" value="NAD/diacylglycerol_kinase_sf"/>
</dbReference>
<evidence type="ECO:0000256" key="10">
    <source>
        <dbReference type="ARBA" id="ARBA00023098"/>
    </source>
</evidence>
<name>A0A1W1UK41_DESTI</name>
<evidence type="ECO:0000259" key="13">
    <source>
        <dbReference type="PROSITE" id="PS50146"/>
    </source>
</evidence>
<accession>A0A1W1UK41</accession>
<evidence type="ECO:0000256" key="5">
    <source>
        <dbReference type="ARBA" id="ARBA00022723"/>
    </source>
</evidence>